<evidence type="ECO:0000256" key="5">
    <source>
        <dbReference type="ARBA" id="ARBA00023015"/>
    </source>
</evidence>
<dbReference type="RefSeq" id="WP_188395487.1">
    <property type="nucleotide sequence ID" value="NZ_BMCG01000003.1"/>
</dbReference>
<dbReference type="Pfam" id="PF00486">
    <property type="entry name" value="Trans_reg_C"/>
    <property type="match status" value="1"/>
</dbReference>
<comment type="subcellular location">
    <subcellularLocation>
        <location evidence="1">Cytoplasm</location>
    </subcellularLocation>
</comment>
<dbReference type="PANTHER" id="PTHR48111:SF4">
    <property type="entry name" value="DNA-BINDING DUAL TRANSCRIPTIONAL REGULATOR OMPR"/>
    <property type="match status" value="1"/>
</dbReference>
<dbReference type="Gene3D" id="6.10.250.690">
    <property type="match status" value="1"/>
</dbReference>
<reference evidence="12" key="2">
    <citation type="submission" date="2020-09" db="EMBL/GenBank/DDBJ databases">
        <authorList>
            <person name="Sun Q."/>
            <person name="Sedlacek I."/>
        </authorList>
    </citation>
    <scope>NUCLEOTIDE SEQUENCE</scope>
    <source>
        <strain evidence="12">CCM 7086</strain>
    </source>
</reference>
<dbReference type="FunFam" id="1.10.10.10:FF:000099">
    <property type="entry name" value="Two-component system response regulator TorR"/>
    <property type="match status" value="1"/>
</dbReference>
<dbReference type="PANTHER" id="PTHR48111">
    <property type="entry name" value="REGULATOR OF RPOS"/>
    <property type="match status" value="1"/>
</dbReference>
<dbReference type="InterPro" id="IPR036388">
    <property type="entry name" value="WH-like_DNA-bd_sf"/>
</dbReference>
<dbReference type="InterPro" id="IPR001867">
    <property type="entry name" value="OmpR/PhoB-type_DNA-bd"/>
</dbReference>
<dbReference type="InterPro" id="IPR016032">
    <property type="entry name" value="Sig_transdc_resp-reg_C-effctor"/>
</dbReference>
<dbReference type="InterPro" id="IPR011006">
    <property type="entry name" value="CheY-like_superfamily"/>
</dbReference>
<dbReference type="PROSITE" id="PS51755">
    <property type="entry name" value="OMPR_PHOB"/>
    <property type="match status" value="1"/>
</dbReference>
<name>A0A8J2UM72_9BURK</name>
<dbReference type="CDD" id="cd17574">
    <property type="entry name" value="REC_OmpR"/>
    <property type="match status" value="1"/>
</dbReference>
<evidence type="ECO:0000256" key="1">
    <source>
        <dbReference type="ARBA" id="ARBA00004496"/>
    </source>
</evidence>
<dbReference type="Gene3D" id="1.10.10.10">
    <property type="entry name" value="Winged helix-like DNA-binding domain superfamily/Winged helix DNA-binding domain"/>
    <property type="match status" value="1"/>
</dbReference>
<comment type="caution">
    <text evidence="12">The sequence shown here is derived from an EMBL/GenBank/DDBJ whole genome shotgun (WGS) entry which is preliminary data.</text>
</comment>
<feature type="domain" description="Response regulatory" evidence="10">
    <location>
        <begin position="6"/>
        <end position="119"/>
    </location>
</feature>
<feature type="modified residue" description="4-aspartylphosphate" evidence="8">
    <location>
        <position position="55"/>
    </location>
</feature>
<evidence type="ECO:0000313" key="13">
    <source>
        <dbReference type="Proteomes" id="UP000620266"/>
    </source>
</evidence>
<evidence type="ECO:0000313" key="12">
    <source>
        <dbReference type="EMBL" id="GGC05810.1"/>
    </source>
</evidence>
<dbReference type="Gene3D" id="3.40.50.2300">
    <property type="match status" value="1"/>
</dbReference>
<dbReference type="SMART" id="SM00862">
    <property type="entry name" value="Trans_reg_C"/>
    <property type="match status" value="1"/>
</dbReference>
<dbReference type="Proteomes" id="UP000620266">
    <property type="component" value="Unassembled WGS sequence"/>
</dbReference>
<dbReference type="GO" id="GO:0000976">
    <property type="term" value="F:transcription cis-regulatory region binding"/>
    <property type="evidence" value="ECO:0007669"/>
    <property type="project" value="TreeGrafter"/>
</dbReference>
<keyword evidence="13" id="KW-1185">Reference proteome</keyword>
<evidence type="ECO:0000256" key="2">
    <source>
        <dbReference type="ARBA" id="ARBA00022490"/>
    </source>
</evidence>
<dbReference type="AlphaFoldDB" id="A0A8J2UM72"/>
<gene>
    <name evidence="12" type="ORF">GCM10007205_13650</name>
</gene>
<evidence type="ECO:0000256" key="3">
    <source>
        <dbReference type="ARBA" id="ARBA00022553"/>
    </source>
</evidence>
<dbReference type="SUPFAM" id="SSF46894">
    <property type="entry name" value="C-terminal effector domain of the bipartite response regulators"/>
    <property type="match status" value="1"/>
</dbReference>
<organism evidence="12 13">
    <name type="scientific">Oxalicibacterium flavum</name>
    <dbReference type="NCBI Taxonomy" id="179467"/>
    <lineage>
        <taxon>Bacteria</taxon>
        <taxon>Pseudomonadati</taxon>
        <taxon>Pseudomonadota</taxon>
        <taxon>Betaproteobacteria</taxon>
        <taxon>Burkholderiales</taxon>
        <taxon>Oxalobacteraceae</taxon>
        <taxon>Oxalicibacterium</taxon>
    </lineage>
</organism>
<dbReference type="SUPFAM" id="SSF52172">
    <property type="entry name" value="CheY-like"/>
    <property type="match status" value="1"/>
</dbReference>
<feature type="DNA-binding region" description="OmpR/PhoB-type" evidence="9">
    <location>
        <begin position="134"/>
        <end position="236"/>
    </location>
</feature>
<accession>A0A8J2UM72</accession>
<evidence type="ECO:0000256" key="7">
    <source>
        <dbReference type="ARBA" id="ARBA00023163"/>
    </source>
</evidence>
<proteinExistence type="predicted"/>
<feature type="domain" description="OmpR/PhoB-type" evidence="11">
    <location>
        <begin position="134"/>
        <end position="236"/>
    </location>
</feature>
<dbReference type="InterPro" id="IPR001789">
    <property type="entry name" value="Sig_transdc_resp-reg_receiver"/>
</dbReference>
<dbReference type="GO" id="GO:0006355">
    <property type="term" value="P:regulation of DNA-templated transcription"/>
    <property type="evidence" value="ECO:0007669"/>
    <property type="project" value="InterPro"/>
</dbReference>
<sequence length="242" mass="27247">MFTNTHLLVVDDHQDIRDPLAAYLRRHGARVSTAVDADVARALLLQQAFDLIVLDIMLPGESGLSLCKHVYEEIGTPVILLTAMASAANRVAGLETGADDYVVKPFDPSELVARIRTVLRRLQRAEVGIARPTLPVKRYGFDNWTLDLEKRELLSPAGESIPLKTSEYRLLRVLVENPHTVFTRDQLLDMTTEGFTHSFDRSIDTQVSRLRKKLESDPRRPHLLKTAWGNGYFFTSDVKVLA</sequence>
<evidence type="ECO:0000259" key="11">
    <source>
        <dbReference type="PROSITE" id="PS51755"/>
    </source>
</evidence>
<dbReference type="GO" id="GO:0032993">
    <property type="term" value="C:protein-DNA complex"/>
    <property type="evidence" value="ECO:0007669"/>
    <property type="project" value="TreeGrafter"/>
</dbReference>
<keyword evidence="5" id="KW-0805">Transcription regulation</keyword>
<dbReference type="Pfam" id="PF00072">
    <property type="entry name" value="Response_reg"/>
    <property type="match status" value="1"/>
</dbReference>
<reference evidence="12" key="1">
    <citation type="journal article" date="2014" name="Int. J. Syst. Evol. Microbiol.">
        <title>Complete genome sequence of Corynebacterium casei LMG S-19264T (=DSM 44701T), isolated from a smear-ripened cheese.</title>
        <authorList>
            <consortium name="US DOE Joint Genome Institute (JGI-PGF)"/>
            <person name="Walter F."/>
            <person name="Albersmeier A."/>
            <person name="Kalinowski J."/>
            <person name="Ruckert C."/>
        </authorList>
    </citation>
    <scope>NUCLEOTIDE SEQUENCE</scope>
    <source>
        <strain evidence="12">CCM 7086</strain>
    </source>
</reference>
<keyword evidence="6 9" id="KW-0238">DNA-binding</keyword>
<keyword evidence="2" id="KW-0963">Cytoplasm</keyword>
<evidence type="ECO:0000256" key="4">
    <source>
        <dbReference type="ARBA" id="ARBA00023012"/>
    </source>
</evidence>
<evidence type="ECO:0000259" key="10">
    <source>
        <dbReference type="PROSITE" id="PS50110"/>
    </source>
</evidence>
<keyword evidence="7" id="KW-0804">Transcription</keyword>
<evidence type="ECO:0000256" key="6">
    <source>
        <dbReference type="ARBA" id="ARBA00023125"/>
    </source>
</evidence>
<evidence type="ECO:0000256" key="8">
    <source>
        <dbReference type="PROSITE-ProRule" id="PRU00169"/>
    </source>
</evidence>
<evidence type="ECO:0000256" key="9">
    <source>
        <dbReference type="PROSITE-ProRule" id="PRU01091"/>
    </source>
</evidence>
<keyword evidence="3 8" id="KW-0597">Phosphoprotein</keyword>
<protein>
    <submittedName>
        <fullName evidence="12">DNA-binding response regulator</fullName>
    </submittedName>
</protein>
<dbReference type="GO" id="GO:0000156">
    <property type="term" value="F:phosphorelay response regulator activity"/>
    <property type="evidence" value="ECO:0007669"/>
    <property type="project" value="TreeGrafter"/>
</dbReference>
<dbReference type="InterPro" id="IPR039420">
    <property type="entry name" value="WalR-like"/>
</dbReference>
<dbReference type="GO" id="GO:0005829">
    <property type="term" value="C:cytosol"/>
    <property type="evidence" value="ECO:0007669"/>
    <property type="project" value="TreeGrafter"/>
</dbReference>
<dbReference type="EMBL" id="BMCG01000003">
    <property type="protein sequence ID" value="GGC05810.1"/>
    <property type="molecule type" value="Genomic_DNA"/>
</dbReference>
<dbReference type="PROSITE" id="PS50110">
    <property type="entry name" value="RESPONSE_REGULATORY"/>
    <property type="match status" value="1"/>
</dbReference>
<dbReference type="SMART" id="SM00448">
    <property type="entry name" value="REC"/>
    <property type="match status" value="1"/>
</dbReference>
<dbReference type="CDD" id="cd00383">
    <property type="entry name" value="trans_reg_C"/>
    <property type="match status" value="1"/>
</dbReference>
<keyword evidence="4" id="KW-0902">Two-component regulatory system</keyword>